<keyword evidence="1" id="KW-0812">Transmembrane</keyword>
<feature type="signal peptide" evidence="2">
    <location>
        <begin position="1"/>
        <end position="15"/>
    </location>
</feature>
<keyword evidence="3" id="KW-1185">Reference proteome</keyword>
<keyword evidence="1" id="KW-1133">Transmembrane helix</keyword>
<feature type="chain" id="PRO_5013334807" evidence="2">
    <location>
        <begin position="16"/>
        <end position="291"/>
    </location>
</feature>
<evidence type="ECO:0000313" key="3">
    <source>
        <dbReference type="Proteomes" id="UP000095283"/>
    </source>
</evidence>
<dbReference type="Proteomes" id="UP000095283">
    <property type="component" value="Unplaced"/>
</dbReference>
<sequence length="291" mass="32692">MLYIILFSIMYITASNRSARKEVSLVQLHLTEFTYRVKTIISLISQSPYMLTSVSETDETSDNISSSKIISPEHIESNKRKAQFDLLPNEEEEKLLAESHRLPLVPELKRIDGKYSKAHPDHVSTSPSLRSVSLPKGPITQRACTSPQLQHATSVGNVNGMDGVPCNMPHGGTPTEIKKPKKLVSDYYKKQNELLENFRNDSEQIQVSCVICLAYIYLYLLLFNLVCLRAKHEAMMDKARATSKAASRLAHITLFVNISLMVAKRENKAGAFVSNVKTKVICFGMNYNILI</sequence>
<evidence type="ECO:0000313" key="4">
    <source>
        <dbReference type="WBParaSite" id="Hba_14766"/>
    </source>
</evidence>
<dbReference type="WBParaSite" id="Hba_14766">
    <property type="protein sequence ID" value="Hba_14766"/>
    <property type="gene ID" value="Hba_14766"/>
</dbReference>
<keyword evidence="2" id="KW-0732">Signal</keyword>
<evidence type="ECO:0000256" key="1">
    <source>
        <dbReference type="SAM" id="Phobius"/>
    </source>
</evidence>
<evidence type="ECO:0000256" key="2">
    <source>
        <dbReference type="SAM" id="SignalP"/>
    </source>
</evidence>
<protein>
    <submittedName>
        <fullName evidence="4">Uncharacterized protein</fullName>
    </submittedName>
</protein>
<keyword evidence="1" id="KW-0472">Membrane</keyword>
<feature type="transmembrane region" description="Helical" evidence="1">
    <location>
        <begin position="205"/>
        <end position="228"/>
    </location>
</feature>
<organism evidence="3 4">
    <name type="scientific">Heterorhabditis bacteriophora</name>
    <name type="common">Entomopathogenic nematode worm</name>
    <dbReference type="NCBI Taxonomy" id="37862"/>
    <lineage>
        <taxon>Eukaryota</taxon>
        <taxon>Metazoa</taxon>
        <taxon>Ecdysozoa</taxon>
        <taxon>Nematoda</taxon>
        <taxon>Chromadorea</taxon>
        <taxon>Rhabditida</taxon>
        <taxon>Rhabditina</taxon>
        <taxon>Rhabditomorpha</taxon>
        <taxon>Strongyloidea</taxon>
        <taxon>Heterorhabditidae</taxon>
        <taxon>Heterorhabditis</taxon>
    </lineage>
</organism>
<dbReference type="AlphaFoldDB" id="A0A1I7XAP8"/>
<proteinExistence type="predicted"/>
<accession>A0A1I7XAP8</accession>
<reference evidence="4" key="1">
    <citation type="submission" date="2016-11" db="UniProtKB">
        <authorList>
            <consortium name="WormBaseParasite"/>
        </authorList>
    </citation>
    <scope>IDENTIFICATION</scope>
</reference>
<name>A0A1I7XAP8_HETBA</name>